<comment type="subunit">
    <text evidence="9">Homodimer.</text>
</comment>
<keyword evidence="9" id="KW-0479">Metal-binding</keyword>
<dbReference type="InterPro" id="IPR036739">
    <property type="entry name" value="SLC41_membr_dom_sf"/>
</dbReference>
<dbReference type="OrthoDB" id="9790355at2"/>
<dbReference type="Pfam" id="PF01769">
    <property type="entry name" value="MgtE"/>
    <property type="match status" value="1"/>
</dbReference>
<keyword evidence="5 9" id="KW-0460">Magnesium</keyword>
<dbReference type="InterPro" id="IPR006667">
    <property type="entry name" value="SLC41_membr_dom"/>
</dbReference>
<evidence type="ECO:0000256" key="8">
    <source>
        <dbReference type="PROSITE-ProRule" id="PRU00703"/>
    </source>
</evidence>
<dbReference type="SMART" id="SM00116">
    <property type="entry name" value="CBS"/>
    <property type="match status" value="2"/>
</dbReference>
<dbReference type="EMBL" id="LQYT01000140">
    <property type="protein sequence ID" value="KYD08408.1"/>
    <property type="molecule type" value="Genomic_DNA"/>
</dbReference>
<dbReference type="RefSeq" id="WP_061570229.1">
    <property type="nucleotide sequence ID" value="NZ_LQYT01000140.1"/>
</dbReference>
<dbReference type="Gene3D" id="3.10.580.10">
    <property type="entry name" value="CBS-domain"/>
    <property type="match status" value="1"/>
</dbReference>
<evidence type="ECO:0000256" key="5">
    <source>
        <dbReference type="ARBA" id="ARBA00022842"/>
    </source>
</evidence>
<dbReference type="InterPro" id="IPR038076">
    <property type="entry name" value="MgtE_N_sf"/>
</dbReference>
<dbReference type="SUPFAM" id="SSF161093">
    <property type="entry name" value="MgtE membrane domain-like"/>
    <property type="match status" value="1"/>
</dbReference>
<evidence type="ECO:0000256" key="4">
    <source>
        <dbReference type="ARBA" id="ARBA00022692"/>
    </source>
</evidence>
<keyword evidence="7 9" id="KW-0472">Membrane</keyword>
<proteinExistence type="inferred from homology"/>
<dbReference type="GO" id="GO:0046872">
    <property type="term" value="F:metal ion binding"/>
    <property type="evidence" value="ECO:0007669"/>
    <property type="project" value="UniProtKB-KW"/>
</dbReference>
<keyword evidence="6 9" id="KW-1133">Transmembrane helix</keyword>
<dbReference type="GO" id="GO:0005886">
    <property type="term" value="C:plasma membrane"/>
    <property type="evidence" value="ECO:0007669"/>
    <property type="project" value="UniProtKB-SubCell"/>
</dbReference>
<evidence type="ECO:0000256" key="2">
    <source>
        <dbReference type="ARBA" id="ARBA00009749"/>
    </source>
</evidence>
<comment type="similarity">
    <text evidence="2 9">Belongs to the SLC41A transporter family.</text>
</comment>
<dbReference type="PANTHER" id="PTHR43773:SF1">
    <property type="entry name" value="MAGNESIUM TRANSPORTER MGTE"/>
    <property type="match status" value="1"/>
</dbReference>
<feature type="transmembrane region" description="Helical" evidence="9">
    <location>
        <begin position="360"/>
        <end position="381"/>
    </location>
</feature>
<evidence type="ECO:0000256" key="1">
    <source>
        <dbReference type="ARBA" id="ARBA00004141"/>
    </source>
</evidence>
<keyword evidence="9" id="KW-1003">Cell membrane</keyword>
<dbReference type="InterPro" id="IPR006669">
    <property type="entry name" value="MgtE_transporter"/>
</dbReference>
<feature type="transmembrane region" description="Helical" evidence="9">
    <location>
        <begin position="286"/>
        <end position="306"/>
    </location>
</feature>
<keyword evidence="3 9" id="KW-0813">Transport</keyword>
<dbReference type="PROSITE" id="PS51371">
    <property type="entry name" value="CBS"/>
    <property type="match status" value="2"/>
</dbReference>
<dbReference type="Pfam" id="PF00571">
    <property type="entry name" value="CBS"/>
    <property type="match status" value="2"/>
</dbReference>
<evidence type="ECO:0000256" key="9">
    <source>
        <dbReference type="RuleBase" id="RU362011"/>
    </source>
</evidence>
<dbReference type="SMART" id="SM00924">
    <property type="entry name" value="MgtE_N"/>
    <property type="match status" value="1"/>
</dbReference>
<dbReference type="SUPFAM" id="SSF158791">
    <property type="entry name" value="MgtE N-terminal domain-like"/>
    <property type="match status" value="1"/>
</dbReference>
<feature type="transmembrane region" description="Helical" evidence="9">
    <location>
        <begin position="312"/>
        <end position="339"/>
    </location>
</feature>
<dbReference type="AlphaFoldDB" id="A0A150L7W0"/>
<evidence type="ECO:0000256" key="6">
    <source>
        <dbReference type="ARBA" id="ARBA00022989"/>
    </source>
</evidence>
<evidence type="ECO:0000256" key="7">
    <source>
        <dbReference type="ARBA" id="ARBA00023136"/>
    </source>
</evidence>
<keyword evidence="8" id="KW-0129">CBS domain</keyword>
<dbReference type="InterPro" id="IPR000644">
    <property type="entry name" value="CBS_dom"/>
</dbReference>
<protein>
    <recommendedName>
        <fullName evidence="9">Magnesium transporter MgtE</fullName>
    </recommendedName>
</protein>
<comment type="caution">
    <text evidence="11">The sequence shown here is derived from an EMBL/GenBank/DDBJ whole genome shotgun (WGS) entry which is preliminary data.</text>
</comment>
<dbReference type="STRING" id="301148.B4135_4125"/>
<comment type="function">
    <text evidence="9">Acts as a magnesium transporter.</text>
</comment>
<dbReference type="Gene3D" id="1.10.357.20">
    <property type="entry name" value="SLC41 divalent cation transporters, integral membrane domain"/>
    <property type="match status" value="1"/>
</dbReference>
<comment type="subcellular location">
    <subcellularLocation>
        <location evidence="9">Cell membrane</location>
        <topology evidence="9">Multi-pass membrane protein</topology>
    </subcellularLocation>
    <subcellularLocation>
        <location evidence="1">Membrane</location>
        <topology evidence="1">Multi-pass membrane protein</topology>
    </subcellularLocation>
</comment>
<gene>
    <name evidence="11" type="ORF">B4135_4125</name>
</gene>
<feature type="domain" description="CBS" evidence="10">
    <location>
        <begin position="204"/>
        <end position="262"/>
    </location>
</feature>
<sequence>MNHLLTEEQLTHLAVKLLRENKKKELDLLLDELQPYDVAKIYTRLPDRLRSRFLVHLNNSFLADVIQELDRNWQIEILNNLGIDKKGEVLNLMDNDDLASLLDDLSPEKSSSLLAEMEQEESDFVKNILQYPEETAGRLMTNRFVWIRNYYTVQEAVEKLKSFAEYAETIHYLYVVDENRKLVGVVSYRDLILADAEEKIENIMYERVISVSVYTDQEEAARLMEKYDFLALPVVDENNVLQGIVTIDDMLDVIINEAYEDIEKLSASGKAIDFQTNSVTAAFRRLPWLILLLFIGILSGSIISHFQDTLNVVVSLAFFMPMISGMTGNTGTQSLAVVIRGLAKEDLNKGVVWRLIFREFCVGVIIGLTCGAIIAVIAFLWQGNAYLGLVVGLSLLLTIIIGTLSGTLIPLLLYRFRIDPAVASGPLITTLNDIFSISTYFSIATLFLKYLV</sequence>
<evidence type="ECO:0000313" key="12">
    <source>
        <dbReference type="Proteomes" id="UP000075683"/>
    </source>
</evidence>
<dbReference type="PATRIC" id="fig|301148.3.peg.2406"/>
<keyword evidence="4 9" id="KW-0812">Transmembrane</keyword>
<accession>A0A150L7W0</accession>
<evidence type="ECO:0000313" key="11">
    <source>
        <dbReference type="EMBL" id="KYD08408.1"/>
    </source>
</evidence>
<evidence type="ECO:0000259" key="10">
    <source>
        <dbReference type="PROSITE" id="PS51371"/>
    </source>
</evidence>
<organism evidence="11 12">
    <name type="scientific">Caldibacillus debilis</name>
    <dbReference type="NCBI Taxonomy" id="301148"/>
    <lineage>
        <taxon>Bacteria</taxon>
        <taxon>Bacillati</taxon>
        <taxon>Bacillota</taxon>
        <taxon>Bacilli</taxon>
        <taxon>Bacillales</taxon>
        <taxon>Bacillaceae</taxon>
        <taxon>Caldibacillus</taxon>
    </lineage>
</organism>
<dbReference type="Pfam" id="PF03448">
    <property type="entry name" value="MgtE_N"/>
    <property type="match status" value="1"/>
</dbReference>
<feature type="transmembrane region" description="Helical" evidence="9">
    <location>
        <begin position="387"/>
        <end position="413"/>
    </location>
</feature>
<dbReference type="InterPro" id="IPR046342">
    <property type="entry name" value="CBS_dom_sf"/>
</dbReference>
<dbReference type="CDD" id="cd04606">
    <property type="entry name" value="CBS_pair_Mg_transporter"/>
    <property type="match status" value="1"/>
</dbReference>
<reference evidence="11 12" key="1">
    <citation type="submission" date="2016-01" db="EMBL/GenBank/DDBJ databases">
        <title>Draft Genome Sequences of Seven Thermophilic Sporeformers Isolated from Foods.</title>
        <authorList>
            <person name="Berendsen E.M."/>
            <person name="Wells-Bennik M.H."/>
            <person name="Krawcyk A.O."/>
            <person name="De Jong A."/>
            <person name="Holsappel S."/>
            <person name="Eijlander R.T."/>
            <person name="Kuipers O.P."/>
        </authorList>
    </citation>
    <scope>NUCLEOTIDE SEQUENCE [LARGE SCALE GENOMIC DNA]</scope>
    <source>
        <strain evidence="11 12">B4135</strain>
    </source>
</reference>
<comment type="caution">
    <text evidence="9">Lacks conserved residue(s) required for the propagation of feature annotation.</text>
</comment>
<dbReference type="NCBIfam" id="TIGR00400">
    <property type="entry name" value="mgtE"/>
    <property type="match status" value="1"/>
</dbReference>
<dbReference type="Proteomes" id="UP000075683">
    <property type="component" value="Unassembled WGS sequence"/>
</dbReference>
<evidence type="ECO:0000256" key="3">
    <source>
        <dbReference type="ARBA" id="ARBA00022448"/>
    </source>
</evidence>
<name>A0A150L7W0_9BACI</name>
<dbReference type="PANTHER" id="PTHR43773">
    <property type="entry name" value="MAGNESIUM TRANSPORTER MGTE"/>
    <property type="match status" value="1"/>
</dbReference>
<dbReference type="Gene3D" id="1.25.60.10">
    <property type="entry name" value="MgtE N-terminal domain-like"/>
    <property type="match status" value="1"/>
</dbReference>
<dbReference type="InterPro" id="IPR006668">
    <property type="entry name" value="Mg_transptr_MgtE_intracell_dom"/>
</dbReference>
<dbReference type="GO" id="GO:0015095">
    <property type="term" value="F:magnesium ion transmembrane transporter activity"/>
    <property type="evidence" value="ECO:0007669"/>
    <property type="project" value="UniProtKB-UniRule"/>
</dbReference>
<feature type="domain" description="CBS" evidence="10">
    <location>
        <begin position="140"/>
        <end position="201"/>
    </location>
</feature>
<dbReference type="SUPFAM" id="SSF54631">
    <property type="entry name" value="CBS-domain pair"/>
    <property type="match status" value="1"/>
</dbReference>